<name>A0A7Y0N1S6_VIBAL</name>
<keyword evidence="1" id="KW-1133">Transmembrane helix</keyword>
<proteinExistence type="predicted"/>
<sequence>MKYSDKSILPVVILVTIVLAPLIFILGVVVGNEIQMSTVLSADSLSSWVSAIATVAISVLTFILAKETWSLRLAQIEQVNEIRKENIRPNIGIQISSSRHALNLMNVKVSNKGRGIAKNIAFKFIDREGKEFDNNNAVVDSFVRLNVFRNGMNTLGIDQEFNSFLFSFLDMGDDIFETYFTLEVKFSDVAGNQYTNEYIFDFSEYKGVTEVGTDPLCKIAKDLEKMQKFFAGLSDNKRLNVDCFDNEDRVKEKAEFEERIERFRAAREENG</sequence>
<feature type="transmembrane region" description="Helical" evidence="1">
    <location>
        <begin position="45"/>
        <end position="65"/>
    </location>
</feature>
<evidence type="ECO:0000256" key="1">
    <source>
        <dbReference type="SAM" id="Phobius"/>
    </source>
</evidence>
<keyword evidence="1" id="KW-0472">Membrane</keyword>
<dbReference type="AlphaFoldDB" id="A0A7Y0N1S6"/>
<reference evidence="2 3" key="1">
    <citation type="submission" date="2020-04" db="EMBL/GenBank/DDBJ databases">
        <title>Whole-genome sequencing of Vibrio spp. from China reveals different genetic environments of blaCTX-M-14 among diverse lineages.</title>
        <authorList>
            <person name="Zheng Z."/>
            <person name="Ye L."/>
            <person name="Chen S."/>
        </authorList>
    </citation>
    <scope>NUCLEOTIDE SEQUENCE [LARGE SCALE GENOMIC DNA]</scope>
    <source>
        <strain evidence="2 3">Vb1636</strain>
    </source>
</reference>
<accession>A0A7Y0N1S6</accession>
<feature type="transmembrane region" description="Helical" evidence="1">
    <location>
        <begin position="7"/>
        <end position="30"/>
    </location>
</feature>
<dbReference type="Proteomes" id="UP000565155">
    <property type="component" value="Unassembled WGS sequence"/>
</dbReference>
<organism evidence="2 3">
    <name type="scientific">Vibrio alginolyticus</name>
    <dbReference type="NCBI Taxonomy" id="663"/>
    <lineage>
        <taxon>Bacteria</taxon>
        <taxon>Pseudomonadati</taxon>
        <taxon>Pseudomonadota</taxon>
        <taxon>Gammaproteobacteria</taxon>
        <taxon>Vibrionales</taxon>
        <taxon>Vibrionaceae</taxon>
        <taxon>Vibrio</taxon>
    </lineage>
</organism>
<evidence type="ECO:0000313" key="3">
    <source>
        <dbReference type="Proteomes" id="UP000565155"/>
    </source>
</evidence>
<protein>
    <submittedName>
        <fullName evidence="2">Uncharacterized protein</fullName>
    </submittedName>
</protein>
<dbReference type="EMBL" id="JABCMA010000070">
    <property type="protein sequence ID" value="NMR76649.1"/>
    <property type="molecule type" value="Genomic_DNA"/>
</dbReference>
<evidence type="ECO:0000313" key="2">
    <source>
        <dbReference type="EMBL" id="NMR76649.1"/>
    </source>
</evidence>
<dbReference type="RefSeq" id="WP_025769015.1">
    <property type="nucleotide sequence ID" value="NZ_AP023187.1"/>
</dbReference>
<comment type="caution">
    <text evidence="2">The sequence shown here is derived from an EMBL/GenBank/DDBJ whole genome shotgun (WGS) entry which is preliminary data.</text>
</comment>
<gene>
    <name evidence="2" type="ORF">HKB35_23945</name>
</gene>
<keyword evidence="1" id="KW-0812">Transmembrane</keyword>